<reference evidence="1 2" key="1">
    <citation type="submission" date="2019-03" db="EMBL/GenBank/DDBJ databases">
        <title>Single cell metagenomics reveals metabolic interactions within the superorganism composed of flagellate Streblomastix strix and complex community of Bacteroidetes bacteria on its surface.</title>
        <authorList>
            <person name="Treitli S.C."/>
            <person name="Kolisko M."/>
            <person name="Husnik F."/>
            <person name="Keeling P."/>
            <person name="Hampl V."/>
        </authorList>
    </citation>
    <scope>NUCLEOTIDE SEQUENCE [LARGE SCALE GENOMIC DNA]</scope>
    <source>
        <strain evidence="1">ST1C</strain>
    </source>
</reference>
<dbReference type="AlphaFoldDB" id="A0A5J4WRJ9"/>
<dbReference type="Proteomes" id="UP000324800">
    <property type="component" value="Unassembled WGS sequence"/>
</dbReference>
<accession>A0A5J4WRJ9</accession>
<comment type="caution">
    <text evidence="1">The sequence shown here is derived from an EMBL/GenBank/DDBJ whole genome shotgun (WGS) entry which is preliminary data.</text>
</comment>
<sequence>MEENSGCEFIEYGDINDSFQVEYNISSEKFVNERRLGNQSRSKIGLSPLNNISTTQNILCIRSNGGNLLIRSNAVWNAAFTNLLPTSTSNGPNQDIERVRHMNTQLRRRSAPPTLEQRKNA</sequence>
<name>A0A5J4WRJ9_9EUKA</name>
<protein>
    <submittedName>
        <fullName evidence="1">Uncharacterized protein</fullName>
    </submittedName>
</protein>
<proteinExistence type="predicted"/>
<dbReference type="EMBL" id="SNRW01001156">
    <property type="protein sequence ID" value="KAA6397540.1"/>
    <property type="molecule type" value="Genomic_DNA"/>
</dbReference>
<gene>
    <name evidence="1" type="ORF">EZS28_006932</name>
</gene>
<evidence type="ECO:0000313" key="1">
    <source>
        <dbReference type="EMBL" id="KAA6397540.1"/>
    </source>
</evidence>
<evidence type="ECO:0000313" key="2">
    <source>
        <dbReference type="Proteomes" id="UP000324800"/>
    </source>
</evidence>
<organism evidence="1 2">
    <name type="scientific">Streblomastix strix</name>
    <dbReference type="NCBI Taxonomy" id="222440"/>
    <lineage>
        <taxon>Eukaryota</taxon>
        <taxon>Metamonada</taxon>
        <taxon>Preaxostyla</taxon>
        <taxon>Oxymonadida</taxon>
        <taxon>Streblomastigidae</taxon>
        <taxon>Streblomastix</taxon>
    </lineage>
</organism>